<dbReference type="EMBL" id="CP003057">
    <property type="protein sequence ID" value="AEQ96613.1"/>
    <property type="molecule type" value="Genomic_DNA"/>
</dbReference>
<dbReference type="HOGENOM" id="CLU_2940784_0_0_6"/>
<dbReference type="Proteomes" id="UP000008851">
    <property type="component" value="Chromosome"/>
</dbReference>
<name>G7TG58_XANOB</name>
<proteinExistence type="predicted"/>
<accession>G7TG58</accession>
<dbReference type="KEGG" id="xor:XOC_2489"/>
<sequence>MLTAALIFFAIGCRIGRRFIPFVEMAEPIFTLLGWKDVKNINLRNITKAKKKSTDPPAMGDSYFRY</sequence>
<dbReference type="AlphaFoldDB" id="G7TG58"/>
<evidence type="ECO:0000313" key="2">
    <source>
        <dbReference type="Proteomes" id="UP000008851"/>
    </source>
</evidence>
<reference evidence="1 2" key="1">
    <citation type="journal article" date="2011" name="J. Bacteriol.">
        <title>Two new complete genome sequences offer insight into host and tissue specificity of plant pathogenic Xanthomonas spp.</title>
        <authorList>
            <person name="Bogdanove A.J."/>
            <person name="Koebnik R."/>
            <person name="Lu H."/>
            <person name="Furutani A."/>
            <person name="Angiuoli S.V."/>
            <person name="Patil P.B."/>
            <person name="Van Sluys M.A."/>
            <person name="Ryan R.P."/>
            <person name="Meyer D.F."/>
            <person name="Han S.W."/>
            <person name="Aparna G."/>
            <person name="Rajaram M."/>
            <person name="Delcher A.L."/>
            <person name="Phillippy A.M."/>
            <person name="Puiu D."/>
            <person name="Schatz M.C."/>
            <person name="Shumway M."/>
            <person name="Sommer D.D."/>
            <person name="Trapnell C."/>
            <person name="Benahmed F."/>
            <person name="Dimitrov G."/>
            <person name="Madupu R."/>
            <person name="Radune D."/>
            <person name="Sullivan S."/>
            <person name="Jha G."/>
            <person name="Ishihara H."/>
            <person name="Lee S.W."/>
            <person name="Pandey A."/>
            <person name="Sharma V."/>
            <person name="Sriariyanun M."/>
            <person name="Szurek B."/>
            <person name="Vera-Cruz C.M."/>
            <person name="Dorman K.S."/>
            <person name="Ronald P.C."/>
            <person name="Verdier V."/>
            <person name="Dow J.M."/>
            <person name="Sonti R.V."/>
            <person name="Tsuge S."/>
            <person name="Brendel V.P."/>
            <person name="Rabinowicz P.D."/>
            <person name="Leach J.E."/>
            <person name="White F.F."/>
            <person name="Salzberg S.L."/>
        </authorList>
    </citation>
    <scope>NUCLEOTIDE SEQUENCE [LARGE SCALE GENOMIC DNA]</scope>
    <source>
        <strain evidence="1 2">BLS256</strain>
    </source>
</reference>
<organism evidence="1 2">
    <name type="scientific">Xanthomonas oryzae pv. oryzicola (strain BLS256)</name>
    <dbReference type="NCBI Taxonomy" id="383407"/>
    <lineage>
        <taxon>Bacteria</taxon>
        <taxon>Pseudomonadati</taxon>
        <taxon>Pseudomonadota</taxon>
        <taxon>Gammaproteobacteria</taxon>
        <taxon>Lysobacterales</taxon>
        <taxon>Lysobacteraceae</taxon>
        <taxon>Xanthomonas</taxon>
    </lineage>
</organism>
<protein>
    <submittedName>
        <fullName evidence="1">Uncharacterized protein</fullName>
    </submittedName>
</protein>
<gene>
    <name evidence="1" type="ORF">XOC_2489</name>
</gene>
<evidence type="ECO:0000313" key="1">
    <source>
        <dbReference type="EMBL" id="AEQ96613.1"/>
    </source>
</evidence>